<dbReference type="AlphaFoldDB" id="A0A1X7NZF7"/>
<accession>A0A1X7NZF7</accession>
<keyword evidence="2" id="KW-0285">Flavoprotein</keyword>
<proteinExistence type="inferred from homology"/>
<dbReference type="GO" id="GO:0004499">
    <property type="term" value="F:N,N-dimethylaniline monooxygenase activity"/>
    <property type="evidence" value="ECO:0007669"/>
    <property type="project" value="InterPro"/>
</dbReference>
<evidence type="ECO:0000256" key="4">
    <source>
        <dbReference type="ARBA" id="ARBA00022857"/>
    </source>
</evidence>
<dbReference type="SUPFAM" id="SSF51905">
    <property type="entry name" value="FAD/NAD(P)-binding domain"/>
    <property type="match status" value="3"/>
</dbReference>
<dbReference type="GO" id="GO:0034899">
    <property type="term" value="F:trimethylamine monooxygenase activity"/>
    <property type="evidence" value="ECO:0007669"/>
    <property type="project" value="UniProtKB-EC"/>
</dbReference>
<dbReference type="GO" id="GO:0050660">
    <property type="term" value="F:flavin adenine dinucleotide binding"/>
    <property type="evidence" value="ECO:0007669"/>
    <property type="project" value="InterPro"/>
</dbReference>
<organism evidence="8 9">
    <name type="scientific">Mesorhizobium australicum</name>
    <dbReference type="NCBI Taxonomy" id="536018"/>
    <lineage>
        <taxon>Bacteria</taxon>
        <taxon>Pseudomonadati</taxon>
        <taxon>Pseudomonadota</taxon>
        <taxon>Alphaproteobacteria</taxon>
        <taxon>Hyphomicrobiales</taxon>
        <taxon>Phyllobacteriaceae</taxon>
        <taxon>Mesorhizobium</taxon>
    </lineage>
</organism>
<dbReference type="PRINTS" id="PR00370">
    <property type="entry name" value="FMOXYGENASE"/>
</dbReference>
<evidence type="ECO:0000256" key="2">
    <source>
        <dbReference type="ARBA" id="ARBA00022630"/>
    </source>
</evidence>
<dbReference type="InterPro" id="IPR020946">
    <property type="entry name" value="Flavin_mOase-like"/>
</dbReference>
<dbReference type="PANTHER" id="PTHR23023">
    <property type="entry name" value="DIMETHYLANILINE MONOOXYGENASE"/>
    <property type="match status" value="1"/>
</dbReference>
<protein>
    <recommendedName>
        <fullName evidence="7">Trimethylamine monooxygenase</fullName>
        <ecNumber evidence="6">1.14.13.148</ecNumber>
    </recommendedName>
</protein>
<evidence type="ECO:0000256" key="1">
    <source>
        <dbReference type="ARBA" id="ARBA00009183"/>
    </source>
</evidence>
<gene>
    <name evidence="8" type="ORF">SAMN02982922_2971</name>
</gene>
<dbReference type="GO" id="GO:0050661">
    <property type="term" value="F:NADP binding"/>
    <property type="evidence" value="ECO:0007669"/>
    <property type="project" value="InterPro"/>
</dbReference>
<dbReference type="InterPro" id="IPR050346">
    <property type="entry name" value="FMO-like"/>
</dbReference>
<dbReference type="OrthoDB" id="9790219at2"/>
<evidence type="ECO:0000256" key="3">
    <source>
        <dbReference type="ARBA" id="ARBA00022827"/>
    </source>
</evidence>
<keyword evidence="9" id="KW-1185">Reference proteome</keyword>
<evidence type="ECO:0000313" key="9">
    <source>
        <dbReference type="Proteomes" id="UP000193083"/>
    </source>
</evidence>
<dbReference type="EMBL" id="FXBL01000004">
    <property type="protein sequence ID" value="SMH43830.1"/>
    <property type="molecule type" value="Genomic_DNA"/>
</dbReference>
<comment type="similarity">
    <text evidence="1">Belongs to the FMO family.</text>
</comment>
<keyword evidence="5" id="KW-0560">Oxidoreductase</keyword>
<evidence type="ECO:0000256" key="7">
    <source>
        <dbReference type="ARBA" id="ARBA00035159"/>
    </source>
</evidence>
<reference evidence="8 9" key="1">
    <citation type="submission" date="2017-04" db="EMBL/GenBank/DDBJ databases">
        <authorList>
            <person name="Afonso C.L."/>
            <person name="Miller P.J."/>
            <person name="Scott M.A."/>
            <person name="Spackman E."/>
            <person name="Goraichik I."/>
            <person name="Dimitrov K.M."/>
            <person name="Suarez D.L."/>
            <person name="Swayne D.E."/>
        </authorList>
    </citation>
    <scope>NUCLEOTIDE SEQUENCE [LARGE SCALE GENOMIC DNA]</scope>
    <source>
        <strain evidence="8 9">B5P</strain>
    </source>
</reference>
<dbReference type="Pfam" id="PF00743">
    <property type="entry name" value="FMO-like"/>
    <property type="match status" value="1"/>
</dbReference>
<keyword evidence="4" id="KW-0521">NADP</keyword>
<dbReference type="EC" id="1.14.13.148" evidence="6"/>
<dbReference type="InterPro" id="IPR000960">
    <property type="entry name" value="Flavin_mOase"/>
</dbReference>
<dbReference type="RefSeq" id="WP_085464860.1">
    <property type="nucleotide sequence ID" value="NZ_FXBL01000004.1"/>
</dbReference>
<evidence type="ECO:0000313" key="8">
    <source>
        <dbReference type="EMBL" id="SMH43830.1"/>
    </source>
</evidence>
<dbReference type="InterPro" id="IPR036188">
    <property type="entry name" value="FAD/NAD-bd_sf"/>
</dbReference>
<dbReference type="Gene3D" id="3.50.50.60">
    <property type="entry name" value="FAD/NAD(P)-binding domain"/>
    <property type="match status" value="3"/>
</dbReference>
<dbReference type="Proteomes" id="UP000193083">
    <property type="component" value="Unassembled WGS sequence"/>
</dbReference>
<sequence length="496" mass="54668">MVQKKTVCVIGAGVSGLAAAKAFRERGHNVTVVERSHDLGGVWEPSRSYPDVQTQSPKELYRYTSKPMPDAYPEWPKGPQVHAYLADYARENGVTGLVRFDTSVTGMARRADGKPGWTLTLAPKEGPETTESYDFVAVCTGQFSDKNMLSHPGQDGFTAAGGQVMHSSDYTDPSMVKGKRVVVLGFSKSATDIAVNAVKSGASQVTIVYREAVWRIPYFIGGLINFKRILYIRAQEKMFPGWGQTAMARINHAIAKPFVWANWRALESLLSMQLKLKKTGLKPKTPIETGINCSVPIVTPGLYDMVADGRIKAIQGTFDHYDGTTVVLSGGERVGADIAVLAIGWKLGVPFLPEEYRRKLVEPDGQYRLYRIIANPDLPDMGFVGFNSSFCTVLCAELAANWLVRYADGQLAKQPTPAEMNDNIEMMLNWKRKERPAAGVYGGLCVAPYHFKHFDEILDDIGAKERKLNPLAENLSPPNADAYARYLKSAPQYMAA</sequence>
<dbReference type="PIRSF" id="PIRSF000332">
    <property type="entry name" value="FMO"/>
    <property type="match status" value="1"/>
</dbReference>
<evidence type="ECO:0000256" key="5">
    <source>
        <dbReference type="ARBA" id="ARBA00023002"/>
    </source>
</evidence>
<name>A0A1X7NZF7_9HYPH</name>
<evidence type="ECO:0000256" key="6">
    <source>
        <dbReference type="ARBA" id="ARBA00034528"/>
    </source>
</evidence>
<keyword evidence="3" id="KW-0274">FAD</keyword>